<accession>A0ABU1SR16</accession>
<keyword evidence="3" id="KW-0804">Transcription</keyword>
<organism evidence="6 7">
    <name type="scientific">Rhizobium miluonense</name>
    <dbReference type="NCBI Taxonomy" id="411945"/>
    <lineage>
        <taxon>Bacteria</taxon>
        <taxon>Pseudomonadati</taxon>
        <taxon>Pseudomonadota</taxon>
        <taxon>Alphaproteobacteria</taxon>
        <taxon>Hyphomicrobiales</taxon>
        <taxon>Rhizobiaceae</taxon>
        <taxon>Rhizobium/Agrobacterium group</taxon>
        <taxon>Rhizobium</taxon>
    </lineage>
</organism>
<protein>
    <submittedName>
        <fullName evidence="6">DNA-binding GntR family transcriptional regulator</fullName>
    </submittedName>
</protein>
<dbReference type="InterPro" id="IPR008920">
    <property type="entry name" value="TF_FadR/GntR_C"/>
</dbReference>
<evidence type="ECO:0000256" key="4">
    <source>
        <dbReference type="SAM" id="MobiDB-lite"/>
    </source>
</evidence>
<gene>
    <name evidence="6" type="ORF">J2W52_003052</name>
</gene>
<reference evidence="6 7" key="1">
    <citation type="submission" date="2023-07" db="EMBL/GenBank/DDBJ databases">
        <title>Sorghum-associated microbial communities from plants grown in Nebraska, USA.</title>
        <authorList>
            <person name="Schachtman D."/>
        </authorList>
    </citation>
    <scope>NUCLEOTIDE SEQUENCE [LARGE SCALE GENOMIC DNA]</scope>
    <source>
        <strain evidence="6 7">3199</strain>
    </source>
</reference>
<dbReference type="InterPro" id="IPR036390">
    <property type="entry name" value="WH_DNA-bd_sf"/>
</dbReference>
<evidence type="ECO:0000259" key="5">
    <source>
        <dbReference type="PROSITE" id="PS50949"/>
    </source>
</evidence>
<dbReference type="SUPFAM" id="SSF46785">
    <property type="entry name" value="Winged helix' DNA-binding domain"/>
    <property type="match status" value="1"/>
</dbReference>
<evidence type="ECO:0000313" key="6">
    <source>
        <dbReference type="EMBL" id="MDR6901428.1"/>
    </source>
</evidence>
<dbReference type="InterPro" id="IPR036388">
    <property type="entry name" value="WH-like_DNA-bd_sf"/>
</dbReference>
<dbReference type="Gene3D" id="1.20.120.530">
    <property type="entry name" value="GntR ligand-binding domain-like"/>
    <property type="match status" value="1"/>
</dbReference>
<dbReference type="SUPFAM" id="SSF48008">
    <property type="entry name" value="GntR ligand-binding domain-like"/>
    <property type="match status" value="1"/>
</dbReference>
<keyword evidence="7" id="KW-1185">Reference proteome</keyword>
<name>A0ABU1SR16_9HYPH</name>
<proteinExistence type="predicted"/>
<evidence type="ECO:0000256" key="3">
    <source>
        <dbReference type="ARBA" id="ARBA00023163"/>
    </source>
</evidence>
<keyword evidence="2 6" id="KW-0238">DNA-binding</keyword>
<dbReference type="PANTHER" id="PTHR43537">
    <property type="entry name" value="TRANSCRIPTIONAL REGULATOR, GNTR FAMILY"/>
    <property type="match status" value="1"/>
</dbReference>
<dbReference type="InterPro" id="IPR000524">
    <property type="entry name" value="Tscrpt_reg_HTH_GntR"/>
</dbReference>
<dbReference type="Proteomes" id="UP001250791">
    <property type="component" value="Unassembled WGS sequence"/>
</dbReference>
<dbReference type="EMBL" id="JAVDUP010000003">
    <property type="protein sequence ID" value="MDR6901428.1"/>
    <property type="molecule type" value="Genomic_DNA"/>
</dbReference>
<evidence type="ECO:0000256" key="2">
    <source>
        <dbReference type="ARBA" id="ARBA00023125"/>
    </source>
</evidence>
<feature type="domain" description="HTH gntR-type" evidence="5">
    <location>
        <begin position="84"/>
        <end position="151"/>
    </location>
</feature>
<dbReference type="SMART" id="SM00345">
    <property type="entry name" value="HTH_GNTR"/>
    <property type="match status" value="1"/>
</dbReference>
<keyword evidence="1" id="KW-0805">Transcription regulation</keyword>
<dbReference type="InterPro" id="IPR011711">
    <property type="entry name" value="GntR_C"/>
</dbReference>
<dbReference type="Gene3D" id="1.10.10.10">
    <property type="entry name" value="Winged helix-like DNA-binding domain superfamily/Winged helix DNA-binding domain"/>
    <property type="match status" value="1"/>
</dbReference>
<dbReference type="GO" id="GO:0003677">
    <property type="term" value="F:DNA binding"/>
    <property type="evidence" value="ECO:0007669"/>
    <property type="project" value="UniProtKB-KW"/>
</dbReference>
<dbReference type="PANTHER" id="PTHR43537:SF39">
    <property type="entry name" value="HTH-TYPE TRANSCRIPTIONAL REGULATOR MCBR"/>
    <property type="match status" value="1"/>
</dbReference>
<dbReference type="Pfam" id="PF07729">
    <property type="entry name" value="FCD"/>
    <property type="match status" value="1"/>
</dbReference>
<comment type="caution">
    <text evidence="6">The sequence shown here is derived from an EMBL/GenBank/DDBJ whole genome shotgun (WGS) entry which is preliminary data.</text>
</comment>
<evidence type="ECO:0000313" key="7">
    <source>
        <dbReference type="Proteomes" id="UP001250791"/>
    </source>
</evidence>
<sequence>MKRGRLRRRSKSFTDRLASDPIPKSNFEKTEICESAIALMSHNVCKRFAFQFCCNKMNTCQRKLEKFLMEMAPEDEGHHQHQPNRLGEMAYRNMKERLIRGAFSPGDKLTIRAVSEMLDVSTTPARDAINRLVIDGALVYSGPKTVIVPHLRLSDLEEITQMRLALEGLAAALSVKAAGEATIEELELLQAKIDAALDEKRYFDALWHNKEFHFAIYRLSGMPHLLQVIETLWLRVGASFNGLYPEFSETRYGAHNHRAAIEALVDKDVAAARAAIENDIRDGFRQMKKISADRDQGNLCRR</sequence>
<dbReference type="PROSITE" id="PS50949">
    <property type="entry name" value="HTH_GNTR"/>
    <property type="match status" value="1"/>
</dbReference>
<evidence type="ECO:0000256" key="1">
    <source>
        <dbReference type="ARBA" id="ARBA00023015"/>
    </source>
</evidence>
<dbReference type="SMART" id="SM00895">
    <property type="entry name" value="FCD"/>
    <property type="match status" value="1"/>
</dbReference>
<feature type="region of interest" description="Disordered" evidence="4">
    <location>
        <begin position="1"/>
        <end position="20"/>
    </location>
</feature>
<dbReference type="Pfam" id="PF00392">
    <property type="entry name" value="GntR"/>
    <property type="match status" value="1"/>
</dbReference>
<feature type="compositionally biased region" description="Basic residues" evidence="4">
    <location>
        <begin position="1"/>
        <end position="11"/>
    </location>
</feature>